<dbReference type="GO" id="GO:0003677">
    <property type="term" value="F:DNA binding"/>
    <property type="evidence" value="ECO:0007669"/>
    <property type="project" value="InterPro"/>
</dbReference>
<feature type="domain" description="RNA polymerase sigma factor 70 region 4 type 2" evidence="1">
    <location>
        <begin position="123"/>
        <end position="167"/>
    </location>
</feature>
<evidence type="ECO:0000313" key="2">
    <source>
        <dbReference type="EMBL" id="CEA05743.1"/>
    </source>
</evidence>
<dbReference type="GO" id="GO:0006352">
    <property type="term" value="P:DNA-templated transcription initiation"/>
    <property type="evidence" value="ECO:0007669"/>
    <property type="project" value="InterPro"/>
</dbReference>
<accession>A0A078MEI6</accession>
<dbReference type="InterPro" id="IPR013324">
    <property type="entry name" value="RNA_pol_sigma_r3/r4-like"/>
</dbReference>
<protein>
    <submittedName>
        <fullName evidence="2">Positive control sigma-like factor</fullName>
    </submittedName>
</protein>
<proteinExistence type="predicted"/>
<sequence length="176" mass="20122">MLNMLKSYQETKQQTRCLKKRLEGSREVARSNGDREAVAVLDNEISIVNGMLSDIEYSIDWMAKGKQPNVVRGVPRQAKYKREIPFDSDLLDVMIDQGAIIYDLDKPDEEVEEMKEQLVNDLKKSLTPTQQDVFVMVAQGLERTNIAKVLGISRQAVHETIVRGKRNIKRAGWMMV</sequence>
<dbReference type="EMBL" id="LN483079">
    <property type="protein sequence ID" value="CEA05743.1"/>
    <property type="molecule type" value="Genomic_DNA"/>
</dbReference>
<dbReference type="SUPFAM" id="SSF88659">
    <property type="entry name" value="Sigma3 and sigma4 domains of RNA polymerase sigma factors"/>
    <property type="match status" value="1"/>
</dbReference>
<dbReference type="InterPro" id="IPR013249">
    <property type="entry name" value="RNA_pol_sigma70_r4_t2"/>
</dbReference>
<dbReference type="PATRIC" id="fig|1461583.4.peg.2522"/>
<dbReference type="HOGENOM" id="CLU_116162_0_0_9"/>
<dbReference type="Pfam" id="PF08281">
    <property type="entry name" value="Sigma70_r4_2"/>
    <property type="match status" value="1"/>
</dbReference>
<name>A0A078MEI6_9BACL</name>
<dbReference type="Gene3D" id="1.10.10.10">
    <property type="entry name" value="Winged helix-like DNA-binding domain superfamily/Winged helix DNA-binding domain"/>
    <property type="match status" value="1"/>
</dbReference>
<gene>
    <name evidence="2" type="ORF">BN1050_02629</name>
</gene>
<reference evidence="2" key="1">
    <citation type="submission" date="2014-07" db="EMBL/GenBank/DDBJ databases">
        <authorList>
            <person name="Urmite Genomes Urmite Genomes"/>
        </authorList>
    </citation>
    <scope>NUCLEOTIDE SEQUENCE</scope>
    <source>
        <strain evidence="2">13S34_air</strain>
    </source>
</reference>
<evidence type="ECO:0000259" key="1">
    <source>
        <dbReference type="Pfam" id="PF08281"/>
    </source>
</evidence>
<dbReference type="InterPro" id="IPR036388">
    <property type="entry name" value="WH-like_DNA-bd_sf"/>
</dbReference>
<organism evidence="2">
    <name type="scientific">Metalysinibacillus saudimassiliensis</name>
    <dbReference type="NCBI Taxonomy" id="1461583"/>
    <lineage>
        <taxon>Bacteria</taxon>
        <taxon>Bacillati</taxon>
        <taxon>Bacillota</taxon>
        <taxon>Bacilli</taxon>
        <taxon>Bacillales</taxon>
        <taxon>Caryophanaceae</taxon>
        <taxon>Metalysinibacillus</taxon>
    </lineage>
</organism>
<dbReference type="AlphaFoldDB" id="A0A078MEI6"/>
<dbReference type="GO" id="GO:0016987">
    <property type="term" value="F:sigma factor activity"/>
    <property type="evidence" value="ECO:0007669"/>
    <property type="project" value="InterPro"/>
</dbReference>